<reference evidence="1" key="1">
    <citation type="submission" date="2022-05" db="EMBL/GenBank/DDBJ databases">
        <authorList>
            <person name="Colautti A."/>
            <person name="Iacumin L."/>
        </authorList>
    </citation>
    <scope>NUCLEOTIDE SEQUENCE</scope>
    <source>
        <strain evidence="1">SK 55</strain>
    </source>
</reference>
<keyword evidence="2" id="KW-1185">Reference proteome</keyword>
<dbReference type="Proteomes" id="UP001152173">
    <property type="component" value="Unassembled WGS sequence"/>
</dbReference>
<dbReference type="AlphaFoldDB" id="A0A9X3LH18"/>
<sequence>MNSLKSYIGKIIEVEISSKKTIVGKLLELGTDLIVLFNGQQYVYLPLVHLLSVNKGESSDTEYIIEETAPFEGTQLSLKQILTNASGIFVELFLTGNHIVHGYIQNVQKDYIVFDSPAFKTMYIPVAHLKWLIPYLNQTPYQIKTGQQINSSGESFAQTFEEQMKKSLGKIVLFDLGKDSEKIGILNGVENVLVELVKGNGKTIYLNMAHLKSMHEGK</sequence>
<dbReference type="RefSeq" id="WP_269926862.1">
    <property type="nucleotide sequence ID" value="NZ_JAMKBJ010000009.1"/>
</dbReference>
<evidence type="ECO:0000313" key="1">
    <source>
        <dbReference type="EMBL" id="MCZ8537793.1"/>
    </source>
</evidence>
<gene>
    <name evidence="1" type="ORF">M9R32_11420</name>
</gene>
<protein>
    <submittedName>
        <fullName evidence="1">DUF2642 domain-containing protein</fullName>
    </submittedName>
</protein>
<evidence type="ECO:0000313" key="2">
    <source>
        <dbReference type="Proteomes" id="UP001152173"/>
    </source>
</evidence>
<proteinExistence type="predicted"/>
<dbReference type="EMBL" id="JAMKBJ010000009">
    <property type="protein sequence ID" value="MCZ8537793.1"/>
    <property type="molecule type" value="Genomic_DNA"/>
</dbReference>
<accession>A0A9X3LH18</accession>
<comment type="caution">
    <text evidence="1">The sequence shown here is derived from an EMBL/GenBank/DDBJ whole genome shotgun (WGS) entry which is preliminary data.</text>
</comment>
<organism evidence="1 2">
    <name type="scientific">Paenisporosarcina quisquiliarum</name>
    <dbReference type="NCBI Taxonomy" id="365346"/>
    <lineage>
        <taxon>Bacteria</taxon>
        <taxon>Bacillati</taxon>
        <taxon>Bacillota</taxon>
        <taxon>Bacilli</taxon>
        <taxon>Bacillales</taxon>
        <taxon>Caryophanaceae</taxon>
        <taxon>Paenisporosarcina</taxon>
    </lineage>
</organism>
<name>A0A9X3LH18_9BACL</name>